<reference evidence="2" key="1">
    <citation type="submission" date="2015-04" db="UniProtKB">
        <authorList>
            <consortium name="EnsemblPlants"/>
        </authorList>
    </citation>
    <scope>IDENTIFICATION</scope>
</reference>
<evidence type="ECO:0000256" key="1">
    <source>
        <dbReference type="SAM" id="MobiDB-lite"/>
    </source>
</evidence>
<evidence type="ECO:0000313" key="2">
    <source>
        <dbReference type="EnsemblPlants" id="OPUNC12G13850.1"/>
    </source>
</evidence>
<dbReference type="Gramene" id="OPUNC12G13850.1">
    <property type="protein sequence ID" value="OPUNC12G13850.1"/>
    <property type="gene ID" value="OPUNC12G13850"/>
</dbReference>
<feature type="region of interest" description="Disordered" evidence="1">
    <location>
        <begin position="42"/>
        <end position="86"/>
    </location>
</feature>
<reference evidence="2" key="2">
    <citation type="submission" date="2018-05" db="EMBL/GenBank/DDBJ databases">
        <title>OpunRS2 (Oryza punctata Reference Sequence Version 2).</title>
        <authorList>
            <person name="Zhang J."/>
            <person name="Kudrna D."/>
            <person name="Lee S."/>
            <person name="Talag J."/>
            <person name="Welchert J."/>
            <person name="Wing R.A."/>
        </authorList>
    </citation>
    <scope>NUCLEOTIDE SEQUENCE [LARGE SCALE GENOMIC DNA]</scope>
</reference>
<name>A0A0E0MNF1_ORYPU</name>
<proteinExistence type="predicted"/>
<keyword evidence="3" id="KW-1185">Reference proteome</keyword>
<organism evidence="2">
    <name type="scientific">Oryza punctata</name>
    <name type="common">Red rice</name>
    <dbReference type="NCBI Taxonomy" id="4537"/>
    <lineage>
        <taxon>Eukaryota</taxon>
        <taxon>Viridiplantae</taxon>
        <taxon>Streptophyta</taxon>
        <taxon>Embryophyta</taxon>
        <taxon>Tracheophyta</taxon>
        <taxon>Spermatophyta</taxon>
        <taxon>Magnoliopsida</taxon>
        <taxon>Liliopsida</taxon>
        <taxon>Poales</taxon>
        <taxon>Poaceae</taxon>
        <taxon>BOP clade</taxon>
        <taxon>Oryzoideae</taxon>
        <taxon>Oryzeae</taxon>
        <taxon>Oryzinae</taxon>
        <taxon>Oryza</taxon>
    </lineage>
</organism>
<protein>
    <submittedName>
        <fullName evidence="2">Uncharacterized protein</fullName>
    </submittedName>
</protein>
<sequence>MPKRETSSTPPPCIARSSSARVTGLIVAKPVSCLADLLRRHAAASSNTHHHRQPKSPLPPREGHRCQPLRDLPRSRPGRPRHPPPIKCPIYLDKVVYGKASTSLQFWKDENNAKQREYRARKKAASNQDHYMELFVLPFYKMRTWPGAFVGPIRAHVSAHATSHVRIM</sequence>
<dbReference type="AlphaFoldDB" id="A0A0E0MNF1"/>
<dbReference type="Proteomes" id="UP000026962">
    <property type="component" value="Chromosome 12"/>
</dbReference>
<evidence type="ECO:0000313" key="3">
    <source>
        <dbReference type="Proteomes" id="UP000026962"/>
    </source>
</evidence>
<dbReference type="EnsemblPlants" id="OPUNC12G13850.1">
    <property type="protein sequence ID" value="OPUNC12G13850.1"/>
    <property type="gene ID" value="OPUNC12G13850"/>
</dbReference>
<dbReference type="HOGENOM" id="CLU_1589105_0_0_1"/>
<accession>A0A0E0MNF1</accession>